<organism evidence="4 5">
    <name type="scientific">Marchantia polymorpha subsp. ruderalis</name>
    <dbReference type="NCBI Taxonomy" id="1480154"/>
    <lineage>
        <taxon>Eukaryota</taxon>
        <taxon>Viridiplantae</taxon>
        <taxon>Streptophyta</taxon>
        <taxon>Embryophyta</taxon>
        <taxon>Marchantiophyta</taxon>
        <taxon>Marchantiopsida</taxon>
        <taxon>Marchantiidae</taxon>
        <taxon>Marchantiales</taxon>
        <taxon>Marchantiaceae</taxon>
        <taxon>Marchantia</taxon>
    </lineage>
</organism>
<dbReference type="UniPathway" id="UPA00659"/>
<sequence>MAFKGKVAVVTGGSRGIGREVCFNLAREGASVAVGYQGNAEAANEVVSQIAATQGCGRAIAVRVDVVSAADVKEFFSKANEEFGRIDFAINMAGTLLSNYPKIEDTTEEEWDRVFAINTKGTFLVCKEAQKWLGPGGRIVTCSSNSVGALLPKYGSYIASKAAVEAFSRVLAKEMAGKGITVNCIAPGPTATDMFYAGKSQEWIDSFIRSCPMGRLGEVQDIAPLVRFLVSPEAEWVNGQVIRANGGTGDDRVGEKLRPWQELLTDIHGSSSRDPDAGHSIFLQGLIAVSQRSADLSVQRDERQIPDSFWEYTEKDVALYALGVGAPGPDPVDPVELPFVYNPKGLEHLKVLPSFAVIIPGSMMETLASIDGLHYDETLLLHGEQYMEIYKAIPTSCKGRSTKRISGLHDKKKAAIVEVEVMNYNDRTGDLLSLCRYTIFLRGAGGFSPSAKPFSYSKRTMNLKNAGRPPPKSAPADVAPSFVVEDQSQTSQALLYRLSGDANPIHTDPKVAAQAGFERPIMMGLCTYGYAVRAIIRSCCHGDPSMMQSFQGRFLSHVYPGEKLTTEIWLDASRANVTYVCKAGGRKVLAGISTLATSLSRL</sequence>
<dbReference type="SUPFAM" id="SSF51735">
    <property type="entry name" value="NAD(P)-binding Rossmann-fold domains"/>
    <property type="match status" value="1"/>
</dbReference>
<dbReference type="Pfam" id="PF01575">
    <property type="entry name" value="MaoC_dehydratas"/>
    <property type="match status" value="1"/>
</dbReference>
<dbReference type="InterPro" id="IPR029069">
    <property type="entry name" value="HotDog_dom_sf"/>
</dbReference>
<dbReference type="InterPro" id="IPR002347">
    <property type="entry name" value="SDR_fam"/>
</dbReference>
<comment type="caution">
    <text evidence="4">The sequence shown here is derived from an EMBL/GenBank/DDBJ whole genome shotgun (WGS) entry which is preliminary data.</text>
</comment>
<dbReference type="CDD" id="cd05362">
    <property type="entry name" value="THN_reductase-like_SDR_c"/>
    <property type="match status" value="1"/>
</dbReference>
<comment type="pathway">
    <text evidence="1">Lipid metabolism; fatty acid beta-oxidation.</text>
</comment>
<proteinExistence type="predicted"/>
<dbReference type="PRINTS" id="PR00080">
    <property type="entry name" value="SDRFAMILY"/>
</dbReference>
<dbReference type="AlphaFoldDB" id="A0A176VLE3"/>
<evidence type="ECO:0000313" key="4">
    <source>
        <dbReference type="EMBL" id="OAE21720.1"/>
    </source>
</evidence>
<dbReference type="InterPro" id="IPR002539">
    <property type="entry name" value="MaoC-like_dom"/>
</dbReference>
<dbReference type="Proteomes" id="UP000077202">
    <property type="component" value="Unassembled WGS sequence"/>
</dbReference>
<evidence type="ECO:0000313" key="5">
    <source>
        <dbReference type="Proteomes" id="UP000077202"/>
    </source>
</evidence>
<evidence type="ECO:0000259" key="3">
    <source>
        <dbReference type="Pfam" id="PF22622"/>
    </source>
</evidence>
<dbReference type="PANTHER" id="PTHR13078">
    <property type="entry name" value="PEROXISOMAL MULTIFUNCTIONAL ENZYME TYPE 2-RELATED"/>
    <property type="match status" value="1"/>
</dbReference>
<dbReference type="Pfam" id="PF13561">
    <property type="entry name" value="adh_short_C2"/>
    <property type="match status" value="1"/>
</dbReference>
<dbReference type="PRINTS" id="PR00081">
    <property type="entry name" value="GDHRDH"/>
</dbReference>
<dbReference type="Gene3D" id="3.10.129.10">
    <property type="entry name" value="Hotdog Thioesterase"/>
    <property type="match status" value="1"/>
</dbReference>
<keyword evidence="5" id="KW-1185">Reference proteome</keyword>
<dbReference type="InterPro" id="IPR054357">
    <property type="entry name" value="MFE-2_N"/>
</dbReference>
<dbReference type="GO" id="GO:0005777">
    <property type="term" value="C:peroxisome"/>
    <property type="evidence" value="ECO:0007669"/>
    <property type="project" value="TreeGrafter"/>
</dbReference>
<dbReference type="GO" id="GO:0004300">
    <property type="term" value="F:enoyl-CoA hydratase activity"/>
    <property type="evidence" value="ECO:0007669"/>
    <property type="project" value="TreeGrafter"/>
</dbReference>
<evidence type="ECO:0000259" key="2">
    <source>
        <dbReference type="Pfam" id="PF01575"/>
    </source>
</evidence>
<protein>
    <submittedName>
        <fullName evidence="4">Uncharacterized protein</fullName>
    </submittedName>
</protein>
<feature type="domain" description="MaoC-like" evidence="2">
    <location>
        <begin position="479"/>
        <end position="575"/>
    </location>
</feature>
<dbReference type="InterPro" id="IPR036291">
    <property type="entry name" value="NAD(P)-bd_dom_sf"/>
</dbReference>
<reference evidence="4" key="1">
    <citation type="submission" date="2016-03" db="EMBL/GenBank/DDBJ databases">
        <title>Mechanisms controlling the formation of the plant cell surface in tip-growing cells are functionally conserved among land plants.</title>
        <authorList>
            <person name="Honkanen S."/>
            <person name="Jones V.A."/>
            <person name="Morieri G."/>
            <person name="Champion C."/>
            <person name="Hetherington A.J."/>
            <person name="Kelly S."/>
            <person name="Saint-Marcoux D."/>
            <person name="Proust H."/>
            <person name="Prescott H."/>
            <person name="Dolan L."/>
        </authorList>
    </citation>
    <scope>NUCLEOTIDE SEQUENCE [LARGE SCALE GENOMIC DNA]</scope>
    <source>
        <tissue evidence="4">Whole gametophyte</tissue>
    </source>
</reference>
<dbReference type="PANTHER" id="PTHR13078:SF56">
    <property type="entry name" value="PEROXISOMAL MULTIFUNCTIONAL ENZYME TYPE 2"/>
    <property type="match status" value="1"/>
</dbReference>
<name>A0A176VLE3_MARPO</name>
<dbReference type="GO" id="GO:0044594">
    <property type="term" value="F:17-beta-hydroxysteroid dehydrogenase (NAD+) activity"/>
    <property type="evidence" value="ECO:0007669"/>
    <property type="project" value="TreeGrafter"/>
</dbReference>
<dbReference type="FunFam" id="3.40.50.720:FF:000084">
    <property type="entry name" value="Short-chain dehydrogenase reductase"/>
    <property type="match status" value="1"/>
</dbReference>
<dbReference type="CDD" id="cd03448">
    <property type="entry name" value="HDE_HSD"/>
    <property type="match status" value="1"/>
</dbReference>
<dbReference type="Pfam" id="PF22622">
    <property type="entry name" value="MFE-2_hydrat-2_N"/>
    <property type="match status" value="1"/>
</dbReference>
<evidence type="ECO:0000256" key="1">
    <source>
        <dbReference type="ARBA" id="ARBA00005005"/>
    </source>
</evidence>
<dbReference type="EMBL" id="LVLJ01003353">
    <property type="protein sequence ID" value="OAE21720.1"/>
    <property type="molecule type" value="Genomic_DNA"/>
</dbReference>
<gene>
    <name evidence="4" type="ORF">AXG93_1275s1310</name>
</gene>
<dbReference type="GO" id="GO:0003857">
    <property type="term" value="F:(3S)-3-hydroxyacyl-CoA dehydrogenase (NAD+) activity"/>
    <property type="evidence" value="ECO:0007669"/>
    <property type="project" value="TreeGrafter"/>
</dbReference>
<dbReference type="GO" id="GO:0006635">
    <property type="term" value="P:fatty acid beta-oxidation"/>
    <property type="evidence" value="ECO:0007669"/>
    <property type="project" value="UniProtKB-UniPathway"/>
</dbReference>
<dbReference type="SUPFAM" id="SSF54637">
    <property type="entry name" value="Thioesterase/thiol ester dehydrase-isomerase"/>
    <property type="match status" value="2"/>
</dbReference>
<dbReference type="Gene3D" id="3.40.50.720">
    <property type="entry name" value="NAD(P)-binding Rossmann-like Domain"/>
    <property type="match status" value="1"/>
</dbReference>
<feature type="domain" description="Peroxisomal multifunctional enzyme type 2-like N-terminal" evidence="3">
    <location>
        <begin position="310"/>
        <end position="443"/>
    </location>
</feature>
<accession>A0A176VLE3</accession>